<organism evidence="1 2">
    <name type="scientific">Chryseobacterium caseinilyticum</name>
    <dbReference type="NCBI Taxonomy" id="2771428"/>
    <lineage>
        <taxon>Bacteria</taxon>
        <taxon>Pseudomonadati</taxon>
        <taxon>Bacteroidota</taxon>
        <taxon>Flavobacteriia</taxon>
        <taxon>Flavobacteriales</taxon>
        <taxon>Weeksellaceae</taxon>
        <taxon>Chryseobacterium group</taxon>
        <taxon>Chryseobacterium</taxon>
    </lineage>
</organism>
<sequence length="390" mass="45663">MIKTKIAYISYNGMNEALGSSQVLTYLYKLSSEYQYHLISLEKPEDFSDKEKMDNLMQSLYKKDIHWHPILYKTDKLGKLMNFFYLLAKTSKITKRENIKFAHCRSYFPAFVAYLLKLTYLFDTRGFAFDESADVGSFNRQGFVFKLLKIVEKAIYRNAAGINKLSFEGRRTILENELFDKGDQIKNISVIPTCVDLDRFKFIHRNYQSPVKIGYVGTAVGWYDFEKTLEVIKKIGEQIPYHFTIFNSGQHDYINEKLKQFHIPAEKVNLEKVSFQEMPERLAEFEIALFYIHPFFSKRASAATKLGELLATGIPVITNSGVGDHDFYINNNDIGKIIDFNDLEKYNFKEIFENLRSEKTSQKCREIAERYFSVEKGVDDYKNIYRQIFI</sequence>
<dbReference type="RefSeq" id="WP_191738537.1">
    <property type="nucleotide sequence ID" value="NZ_JACYFS010000013.1"/>
</dbReference>
<name>A0ABR8ZH50_9FLAO</name>
<evidence type="ECO:0000313" key="2">
    <source>
        <dbReference type="Proteomes" id="UP000637299"/>
    </source>
</evidence>
<proteinExistence type="predicted"/>
<dbReference type="SUPFAM" id="SSF53756">
    <property type="entry name" value="UDP-Glycosyltransferase/glycogen phosphorylase"/>
    <property type="match status" value="1"/>
</dbReference>
<evidence type="ECO:0008006" key="3">
    <source>
        <dbReference type="Google" id="ProtNLM"/>
    </source>
</evidence>
<evidence type="ECO:0000313" key="1">
    <source>
        <dbReference type="EMBL" id="MBD8084617.1"/>
    </source>
</evidence>
<dbReference type="Proteomes" id="UP000637299">
    <property type="component" value="Unassembled WGS sequence"/>
</dbReference>
<accession>A0ABR8ZH50</accession>
<protein>
    <recommendedName>
        <fullName evidence="3">Glycosyltransferase</fullName>
    </recommendedName>
</protein>
<reference evidence="1 2" key="1">
    <citation type="submission" date="2020-09" db="EMBL/GenBank/DDBJ databases">
        <title>Genome seq and assembly of Chryseobacterium sp.</title>
        <authorList>
            <person name="Chhetri G."/>
        </authorList>
    </citation>
    <scope>NUCLEOTIDE SEQUENCE [LARGE SCALE GENOMIC DNA]</scope>
    <source>
        <strain evidence="1 2">GCR10</strain>
    </source>
</reference>
<comment type="caution">
    <text evidence="1">The sequence shown here is derived from an EMBL/GenBank/DDBJ whole genome shotgun (WGS) entry which is preliminary data.</text>
</comment>
<dbReference type="Gene3D" id="3.40.50.2000">
    <property type="entry name" value="Glycogen Phosphorylase B"/>
    <property type="match status" value="2"/>
</dbReference>
<keyword evidence="2" id="KW-1185">Reference proteome</keyword>
<dbReference type="EMBL" id="JACYFS010000013">
    <property type="protein sequence ID" value="MBD8084617.1"/>
    <property type="molecule type" value="Genomic_DNA"/>
</dbReference>
<gene>
    <name evidence="1" type="ORF">IC610_19615</name>
</gene>